<comment type="caution">
    <text evidence="1">The sequence shown here is derived from an EMBL/GenBank/DDBJ whole genome shotgun (WGS) entry which is preliminary data.</text>
</comment>
<dbReference type="EMBL" id="PIDR01001270">
    <property type="protein sequence ID" value="PLO63208.1"/>
    <property type="molecule type" value="Genomic_DNA"/>
</dbReference>
<dbReference type="KEGG" id="kom:HR38_22470"/>
<reference evidence="1 2" key="2">
    <citation type="submission" date="2018-01" db="EMBL/GenBank/DDBJ databases">
        <title>Genomic study of Klebsiella pneumoniae.</title>
        <authorList>
            <person name="Yang Y."/>
            <person name="Bicalho R."/>
        </authorList>
    </citation>
    <scope>NUCLEOTIDE SEQUENCE [LARGE SCALE GENOMIC DNA]</scope>
    <source>
        <strain evidence="1 2">A10</strain>
    </source>
</reference>
<gene>
    <name evidence="1" type="ORF">CWN49_28355</name>
</gene>
<name>A0A249WMS1_9ENTR</name>
<proteinExistence type="predicted"/>
<dbReference type="Proteomes" id="UP000234667">
    <property type="component" value="Unassembled WGS sequence"/>
</dbReference>
<organism evidence="1 2">
    <name type="scientific">Klebsiella michiganensis</name>
    <dbReference type="NCBI Taxonomy" id="1134687"/>
    <lineage>
        <taxon>Bacteria</taxon>
        <taxon>Pseudomonadati</taxon>
        <taxon>Pseudomonadota</taxon>
        <taxon>Gammaproteobacteria</taxon>
        <taxon>Enterobacterales</taxon>
        <taxon>Enterobacteriaceae</taxon>
        <taxon>Klebsiella/Raoultella group</taxon>
        <taxon>Klebsiella</taxon>
    </lineage>
</organism>
<accession>A0A249WMS1</accession>
<evidence type="ECO:0000313" key="1">
    <source>
        <dbReference type="EMBL" id="PLO63208.1"/>
    </source>
</evidence>
<reference evidence="1 2" key="1">
    <citation type="submission" date="2017-11" db="EMBL/GenBank/DDBJ databases">
        <authorList>
            <person name="Han C.G."/>
        </authorList>
    </citation>
    <scope>NUCLEOTIDE SEQUENCE [LARGE SCALE GENOMIC DNA]</scope>
    <source>
        <strain evidence="1 2">A10</strain>
    </source>
</reference>
<sequence>MANLYMTGIYCFYFLHIAICSLYFENIPGKLWGLLRNSSGCLMVPRQQSFFIANKMDFIALVSEE</sequence>
<evidence type="ECO:0000313" key="2">
    <source>
        <dbReference type="Proteomes" id="UP000234667"/>
    </source>
</evidence>
<dbReference type="AlphaFoldDB" id="A0A249WMS1"/>
<protein>
    <submittedName>
        <fullName evidence="1">Uncharacterized protein</fullName>
    </submittedName>
</protein>